<comment type="caution">
    <text evidence="3">The sequence shown here is derived from an EMBL/GenBank/DDBJ whole genome shotgun (WGS) entry which is preliminary data.</text>
</comment>
<name>A0A0J7KRR5_LASNI</name>
<dbReference type="Proteomes" id="UP000036403">
    <property type="component" value="Unassembled WGS sequence"/>
</dbReference>
<dbReference type="EMBL" id="LBMM01006547">
    <property type="protein sequence ID" value="KMQ90515.1"/>
    <property type="molecule type" value="Genomic_DNA"/>
</dbReference>
<keyword evidence="1" id="KW-1133">Transmembrane helix</keyword>
<feature type="transmembrane region" description="Helical" evidence="1">
    <location>
        <begin position="36"/>
        <end position="57"/>
    </location>
</feature>
<evidence type="ECO:0000313" key="4">
    <source>
        <dbReference type="Proteomes" id="UP000036403"/>
    </source>
</evidence>
<protein>
    <submittedName>
        <fullName evidence="3">Uncharacterized protein</fullName>
    </submittedName>
</protein>
<reference evidence="3 4" key="1">
    <citation type="submission" date="2015-04" db="EMBL/GenBank/DDBJ databases">
        <title>Lasius niger genome sequencing.</title>
        <authorList>
            <person name="Konorov E.A."/>
            <person name="Nikitin M.A."/>
            <person name="Kirill M.V."/>
            <person name="Chang P."/>
        </authorList>
    </citation>
    <scope>NUCLEOTIDE SEQUENCE [LARGE SCALE GENOMIC DNA]</scope>
    <source>
        <tissue evidence="3">Whole</tissue>
    </source>
</reference>
<evidence type="ECO:0000313" key="3">
    <source>
        <dbReference type="EMBL" id="KMQ92991.1"/>
    </source>
</evidence>
<gene>
    <name evidence="3" type="ORF">RF55_6954</name>
    <name evidence="2" type="ORF">RF55_9724</name>
</gene>
<dbReference type="AlphaFoldDB" id="A0A0J7KRR5"/>
<dbReference type="EMBL" id="LBMM01003919">
    <property type="protein sequence ID" value="KMQ92991.1"/>
    <property type="molecule type" value="Genomic_DNA"/>
</dbReference>
<accession>A0A0J7KRR5</accession>
<evidence type="ECO:0000256" key="1">
    <source>
        <dbReference type="SAM" id="Phobius"/>
    </source>
</evidence>
<evidence type="ECO:0000313" key="2">
    <source>
        <dbReference type="EMBL" id="KMQ90515.1"/>
    </source>
</evidence>
<dbReference type="PaxDb" id="67767-A0A0J7KRR5"/>
<sequence>MAVDAVCLTDAQVRMGSQPVLLPGPVLLRLPEDRHILADLLKFVPIPLWLVFAFLSWNRVHQFLVHTIPISSAESQIGATDRCGV</sequence>
<proteinExistence type="predicted"/>
<keyword evidence="1" id="KW-0812">Transmembrane</keyword>
<keyword evidence="1" id="KW-0472">Membrane</keyword>
<keyword evidence="4" id="KW-1185">Reference proteome</keyword>
<organism evidence="3 4">
    <name type="scientific">Lasius niger</name>
    <name type="common">Black garden ant</name>
    <dbReference type="NCBI Taxonomy" id="67767"/>
    <lineage>
        <taxon>Eukaryota</taxon>
        <taxon>Metazoa</taxon>
        <taxon>Ecdysozoa</taxon>
        <taxon>Arthropoda</taxon>
        <taxon>Hexapoda</taxon>
        <taxon>Insecta</taxon>
        <taxon>Pterygota</taxon>
        <taxon>Neoptera</taxon>
        <taxon>Endopterygota</taxon>
        <taxon>Hymenoptera</taxon>
        <taxon>Apocrita</taxon>
        <taxon>Aculeata</taxon>
        <taxon>Formicoidea</taxon>
        <taxon>Formicidae</taxon>
        <taxon>Formicinae</taxon>
        <taxon>Lasius</taxon>
        <taxon>Lasius</taxon>
    </lineage>
</organism>